<organism evidence="3 4">
    <name type="scientific">Acer negundo</name>
    <name type="common">Box elder</name>
    <dbReference type="NCBI Taxonomy" id="4023"/>
    <lineage>
        <taxon>Eukaryota</taxon>
        <taxon>Viridiplantae</taxon>
        <taxon>Streptophyta</taxon>
        <taxon>Embryophyta</taxon>
        <taxon>Tracheophyta</taxon>
        <taxon>Spermatophyta</taxon>
        <taxon>Magnoliopsida</taxon>
        <taxon>eudicotyledons</taxon>
        <taxon>Gunneridae</taxon>
        <taxon>Pentapetalae</taxon>
        <taxon>rosids</taxon>
        <taxon>malvids</taxon>
        <taxon>Sapindales</taxon>
        <taxon>Sapindaceae</taxon>
        <taxon>Hippocastanoideae</taxon>
        <taxon>Acereae</taxon>
        <taxon>Acer</taxon>
    </lineage>
</organism>
<dbReference type="EMBL" id="JAJSOW010000004">
    <property type="protein sequence ID" value="KAI9192098.1"/>
    <property type="molecule type" value="Genomic_DNA"/>
</dbReference>
<keyword evidence="1" id="KW-0175">Coiled coil</keyword>
<gene>
    <name evidence="3" type="ORF">LWI28_018279</name>
</gene>
<evidence type="ECO:0000313" key="4">
    <source>
        <dbReference type="Proteomes" id="UP001064489"/>
    </source>
</evidence>
<dbReference type="Proteomes" id="UP001064489">
    <property type="component" value="Chromosome 6"/>
</dbReference>
<sequence length="283" mass="31529">MAKFRCQQRVLLNLNTKELHAQAFLNQGLTNLEGKPCNIYQGGNPIRFKNKEDVNQLNTKRDIKCMQAVVFQEEANVAKEVLKEAKKDVTRAKGSVVFLNKVVTEAEEAATKALVDIERLKHAYDVEQLRSRSRATERNALKEEKSHLKIENKTLCGMLRSGRRATERNALKEEKSQLEIENKALYGMDQIRSPSIPADPKRALKSGHEAVLLERELPNPHVPLKDLVKEVEAPTESGISRIDDASTDPEVARTKKVDANATEGANKKASVKAGGKKATDQLA</sequence>
<dbReference type="AlphaFoldDB" id="A0AAD5JAI9"/>
<keyword evidence="4" id="KW-1185">Reference proteome</keyword>
<name>A0AAD5JAI9_ACENE</name>
<feature type="coiled-coil region" evidence="1">
    <location>
        <begin position="68"/>
        <end position="123"/>
    </location>
</feature>
<reference evidence="3" key="1">
    <citation type="journal article" date="2022" name="Plant J.">
        <title>Strategies of tolerance reflected in two North American maple genomes.</title>
        <authorList>
            <person name="McEvoy S.L."/>
            <person name="Sezen U.U."/>
            <person name="Trouern-Trend A."/>
            <person name="McMahon S.M."/>
            <person name="Schaberg P.G."/>
            <person name="Yang J."/>
            <person name="Wegrzyn J.L."/>
            <person name="Swenson N.G."/>
        </authorList>
    </citation>
    <scope>NUCLEOTIDE SEQUENCE</scope>
    <source>
        <strain evidence="3">91603</strain>
    </source>
</reference>
<reference evidence="3" key="2">
    <citation type="submission" date="2023-02" db="EMBL/GenBank/DDBJ databases">
        <authorList>
            <person name="Swenson N.G."/>
            <person name="Wegrzyn J.L."/>
            <person name="Mcevoy S.L."/>
        </authorList>
    </citation>
    <scope>NUCLEOTIDE SEQUENCE</scope>
    <source>
        <strain evidence="3">91603</strain>
        <tissue evidence="3">Leaf</tissue>
    </source>
</reference>
<protein>
    <submittedName>
        <fullName evidence="3">Uncharacterized protein</fullName>
    </submittedName>
</protein>
<evidence type="ECO:0000256" key="2">
    <source>
        <dbReference type="SAM" id="MobiDB-lite"/>
    </source>
</evidence>
<evidence type="ECO:0000313" key="3">
    <source>
        <dbReference type="EMBL" id="KAI9192098.1"/>
    </source>
</evidence>
<comment type="caution">
    <text evidence="3">The sequence shown here is derived from an EMBL/GenBank/DDBJ whole genome shotgun (WGS) entry which is preliminary data.</text>
</comment>
<accession>A0AAD5JAI9</accession>
<feature type="region of interest" description="Disordered" evidence="2">
    <location>
        <begin position="232"/>
        <end position="283"/>
    </location>
</feature>
<proteinExistence type="predicted"/>
<evidence type="ECO:0000256" key="1">
    <source>
        <dbReference type="SAM" id="Coils"/>
    </source>
</evidence>